<evidence type="ECO:0000313" key="9">
    <source>
        <dbReference type="Proteomes" id="UP000000600"/>
    </source>
</evidence>
<dbReference type="OrthoDB" id="420519at2759"/>
<dbReference type="PANTHER" id="PTHR12385:SF14">
    <property type="entry name" value="CHOLINE TRANSPORTER-LIKE 2"/>
    <property type="match status" value="1"/>
</dbReference>
<reference evidence="8 9" key="1">
    <citation type="journal article" date="2006" name="Nature">
        <title>Global trends of whole-genome duplications revealed by the ciliate Paramecium tetraurelia.</title>
        <authorList>
            <consortium name="Genoscope"/>
            <person name="Aury J.-M."/>
            <person name="Jaillon O."/>
            <person name="Duret L."/>
            <person name="Noel B."/>
            <person name="Jubin C."/>
            <person name="Porcel B.M."/>
            <person name="Segurens B."/>
            <person name="Daubin V."/>
            <person name="Anthouard V."/>
            <person name="Aiach N."/>
            <person name="Arnaiz O."/>
            <person name="Billaut A."/>
            <person name="Beisson J."/>
            <person name="Blanc I."/>
            <person name="Bouhouche K."/>
            <person name="Camara F."/>
            <person name="Duharcourt S."/>
            <person name="Guigo R."/>
            <person name="Gogendeau D."/>
            <person name="Katinka M."/>
            <person name="Keller A.-M."/>
            <person name="Kissmehl R."/>
            <person name="Klotz C."/>
            <person name="Koll F."/>
            <person name="Le Moue A."/>
            <person name="Lepere C."/>
            <person name="Malinsky S."/>
            <person name="Nowacki M."/>
            <person name="Nowak J.K."/>
            <person name="Plattner H."/>
            <person name="Poulain J."/>
            <person name="Ruiz F."/>
            <person name="Serrano V."/>
            <person name="Zagulski M."/>
            <person name="Dessen P."/>
            <person name="Betermier M."/>
            <person name="Weissenbach J."/>
            <person name="Scarpelli C."/>
            <person name="Schachter V."/>
            <person name="Sperling L."/>
            <person name="Meyer E."/>
            <person name="Cohen J."/>
            <person name="Wincker P."/>
        </authorList>
    </citation>
    <scope>NUCLEOTIDE SEQUENCE [LARGE SCALE GENOMIC DNA]</scope>
    <source>
        <strain evidence="8 9">Stock d4-2</strain>
    </source>
</reference>
<sequence length="614" mass="70324">MSTDQFLRSDQRLVRVQIQDQRLVPVRVQAQIQVQYEYQEQDIEYTGRKLNYELKKGPIEYRQLKNRRYLVAFVAMWAAILAFSISSIGKGNLQDMFKPYDSQNRQCGNGDLINYPFIYMINEVDYYCVYTCPTKDDLGKPLPCFQCPSIKTPYPSRKYRTMCQPTQDADPQYKKLAQGEYIFDMFKDYSIDIREGLPIILGSIGLSFFFSFSILLLMRSSPGFVVWGIIFIIFLLFETVGGVSLSLYYGYRVAYIPIYEDGNPITLLIEGYGSCCVGVIVVIVALCLTKKIRLAICIMKAAATFVSQEFPIALVPLLMSTLVLGMIAYWAIFSTLIYAANTEAKKEIDDPYVQFETDKKSETKLLILEVGIMWTVCYLTALTNFVVGTSCCYWYYSHQGNSRKGSIQKGFRNGLSYNFGSLLYGAAIFPLIWAIKKALSQYVKLYKSIAVLAQYNMCYWLQFLYCKCYVKFFDKVIKFLDKNVYIIMALTGDDFCTSARDAFYLIYRNQGRVAFTQGVGAIFQILSVLFIVLASTSICFFIMLSEYFTFKDSNFILVLIQVISYFIAQNFMLLYGYGVDTILFCLIVDIEQNINEGGAKSIPPVLKKYASELF</sequence>
<comment type="subcellular location">
    <subcellularLocation>
        <location evidence="7">Cell membrane</location>
        <topology evidence="7">Multi-pass membrane protein</topology>
    </subcellularLocation>
    <subcellularLocation>
        <location evidence="1">Membrane</location>
        <topology evidence="1">Multi-pass membrane protein</topology>
    </subcellularLocation>
</comment>
<keyword evidence="6" id="KW-0325">Glycoprotein</keyword>
<dbReference type="InterPro" id="IPR007603">
    <property type="entry name" value="Choline_transptr-like"/>
</dbReference>
<accession>A0BEE9</accession>
<dbReference type="OMA" id="AYICVAM"/>
<keyword evidence="9" id="KW-1185">Reference proteome</keyword>
<dbReference type="PANTHER" id="PTHR12385">
    <property type="entry name" value="CHOLINE TRANSPORTER-LIKE (SLC FAMILY 44)"/>
    <property type="match status" value="1"/>
</dbReference>
<dbReference type="eggNOG" id="KOG1362">
    <property type="taxonomic scope" value="Eukaryota"/>
</dbReference>
<feature type="transmembrane region" description="Helical" evidence="7">
    <location>
        <begin position="69"/>
        <end position="89"/>
    </location>
</feature>
<dbReference type="RefSeq" id="XP_001424314.1">
    <property type="nucleotide sequence ID" value="XM_001424277.2"/>
</dbReference>
<dbReference type="EMBL" id="CT867989">
    <property type="protein sequence ID" value="CAK56916.1"/>
    <property type="molecule type" value="Genomic_DNA"/>
</dbReference>
<feature type="transmembrane region" description="Helical" evidence="7">
    <location>
        <begin position="555"/>
        <end position="577"/>
    </location>
</feature>
<dbReference type="Proteomes" id="UP000000600">
    <property type="component" value="Unassembled WGS sequence"/>
</dbReference>
<dbReference type="AlphaFoldDB" id="A0BEE9"/>
<dbReference type="KEGG" id="ptm:GSPATT00027949001"/>
<dbReference type="GeneID" id="5010098"/>
<keyword evidence="3 7" id="KW-0812">Transmembrane</keyword>
<dbReference type="InParanoid" id="A0BEE9"/>
<dbReference type="GO" id="GO:0016020">
    <property type="term" value="C:membrane"/>
    <property type="evidence" value="ECO:0000318"/>
    <property type="project" value="GO_Central"/>
</dbReference>
<evidence type="ECO:0000256" key="4">
    <source>
        <dbReference type="ARBA" id="ARBA00022989"/>
    </source>
</evidence>
<feature type="transmembrane region" description="Helical" evidence="7">
    <location>
        <begin position="196"/>
        <end position="217"/>
    </location>
</feature>
<name>A0BEE9_PARTE</name>
<evidence type="ECO:0000256" key="7">
    <source>
        <dbReference type="RuleBase" id="RU368066"/>
    </source>
</evidence>
<feature type="transmembrane region" description="Helical" evidence="7">
    <location>
        <begin position="372"/>
        <end position="396"/>
    </location>
</feature>
<comment type="function">
    <text evidence="7">Choline transporter.</text>
</comment>
<feature type="transmembrane region" description="Helical" evidence="7">
    <location>
        <begin position="521"/>
        <end position="543"/>
    </location>
</feature>
<feature type="transmembrane region" description="Helical" evidence="7">
    <location>
        <begin position="224"/>
        <end position="251"/>
    </location>
</feature>
<comment type="similarity">
    <text evidence="2 7">Belongs to the CTL (choline transporter-like) family.</text>
</comment>
<proteinExistence type="inferred from homology"/>
<gene>
    <name evidence="8" type="ORF">GSPATT00027949001</name>
</gene>
<evidence type="ECO:0000256" key="3">
    <source>
        <dbReference type="ARBA" id="ARBA00022692"/>
    </source>
</evidence>
<evidence type="ECO:0000256" key="2">
    <source>
        <dbReference type="ARBA" id="ARBA00007168"/>
    </source>
</evidence>
<dbReference type="GO" id="GO:0022857">
    <property type="term" value="F:transmembrane transporter activity"/>
    <property type="evidence" value="ECO:0000318"/>
    <property type="project" value="GO_Central"/>
</dbReference>
<keyword evidence="4 7" id="KW-1133">Transmembrane helix</keyword>
<organism evidence="8 9">
    <name type="scientific">Paramecium tetraurelia</name>
    <dbReference type="NCBI Taxonomy" id="5888"/>
    <lineage>
        <taxon>Eukaryota</taxon>
        <taxon>Sar</taxon>
        <taxon>Alveolata</taxon>
        <taxon>Ciliophora</taxon>
        <taxon>Intramacronucleata</taxon>
        <taxon>Oligohymenophorea</taxon>
        <taxon>Peniculida</taxon>
        <taxon>Parameciidae</taxon>
        <taxon>Paramecium</taxon>
    </lineage>
</organism>
<keyword evidence="5 7" id="KW-0472">Membrane</keyword>
<dbReference type="GO" id="GO:0005886">
    <property type="term" value="C:plasma membrane"/>
    <property type="evidence" value="ECO:0007669"/>
    <property type="project" value="UniProtKB-SubCell"/>
</dbReference>
<evidence type="ECO:0000256" key="1">
    <source>
        <dbReference type="ARBA" id="ARBA00004141"/>
    </source>
</evidence>
<evidence type="ECO:0000256" key="5">
    <source>
        <dbReference type="ARBA" id="ARBA00023136"/>
    </source>
</evidence>
<dbReference type="Pfam" id="PF04515">
    <property type="entry name" value="Choline_transpo"/>
    <property type="match status" value="1"/>
</dbReference>
<evidence type="ECO:0000256" key="6">
    <source>
        <dbReference type="ARBA" id="ARBA00023180"/>
    </source>
</evidence>
<feature type="transmembrane region" description="Helical" evidence="7">
    <location>
        <begin position="417"/>
        <end position="435"/>
    </location>
</feature>
<protein>
    <recommendedName>
        <fullName evidence="7">Choline transporter-like protein</fullName>
    </recommendedName>
</protein>
<feature type="transmembrane region" description="Helical" evidence="7">
    <location>
        <begin position="310"/>
        <end position="332"/>
    </location>
</feature>
<dbReference type="HOGENOM" id="CLU_017181_3_2_1"/>
<feature type="transmembrane region" description="Helical" evidence="7">
    <location>
        <begin position="271"/>
        <end position="289"/>
    </location>
</feature>
<dbReference type="GO" id="GO:0055085">
    <property type="term" value="P:transmembrane transport"/>
    <property type="evidence" value="ECO:0000318"/>
    <property type="project" value="GO_Central"/>
</dbReference>
<evidence type="ECO:0000313" key="8">
    <source>
        <dbReference type="EMBL" id="CAK56916.1"/>
    </source>
</evidence>